<dbReference type="SUPFAM" id="SSF53807">
    <property type="entry name" value="Helical backbone' metal receptor"/>
    <property type="match status" value="1"/>
</dbReference>
<dbReference type="Proteomes" id="UP001596378">
    <property type="component" value="Unassembled WGS sequence"/>
</dbReference>
<evidence type="ECO:0000313" key="7">
    <source>
        <dbReference type="EMBL" id="MFC7153061.1"/>
    </source>
</evidence>
<comment type="subcellular location">
    <subcellularLocation>
        <location evidence="1">Cell envelope</location>
    </subcellularLocation>
</comment>
<evidence type="ECO:0000313" key="8">
    <source>
        <dbReference type="Proteomes" id="UP001596378"/>
    </source>
</evidence>
<dbReference type="RefSeq" id="WP_378050078.1">
    <property type="nucleotide sequence ID" value="NZ_JBHMDN010000024.1"/>
</dbReference>
<evidence type="ECO:0000259" key="6">
    <source>
        <dbReference type="PROSITE" id="PS50983"/>
    </source>
</evidence>
<comment type="similarity">
    <text evidence="2">Belongs to the bacterial solute-binding protein 8 family.</text>
</comment>
<sequence>MYGKLMRFGVLMLALGMALSACSGTSGKQEETAAEKTGSVATKVVRDQFGEVTVPVQPKNMLVLDSIYAECLIEMGVTPQLVSFVPEIEPEYREPYFNDHGVKMIAAEQYQYNYEQLLQLAPDMILLRGAGLEKDAYDDLTKIAPTVALDSNSEIEDAIPKLADIFDKKEEGSKVLAEYREKAGQTREKIAAAIGDKTVMVLRVEHNRYRYMGAKSSDSSAFFYQTLGLNSPEAIKDSTDWFNQFSLEILPEINPDFIFLEDRVLVGYDTTKSMKELKESKVWNGLEAVKNDRVFPLKTNDFTVGVGPVGSVRLMDYIAEKLAP</sequence>
<proteinExistence type="inferred from homology"/>
<keyword evidence="3" id="KW-0813">Transport</keyword>
<dbReference type="Pfam" id="PF01497">
    <property type="entry name" value="Peripla_BP_2"/>
    <property type="match status" value="1"/>
</dbReference>
<feature type="chain" id="PRO_5045260601" evidence="5">
    <location>
        <begin position="24"/>
        <end position="324"/>
    </location>
</feature>
<dbReference type="EMBL" id="JBHTAI010000029">
    <property type="protein sequence ID" value="MFC7153061.1"/>
    <property type="molecule type" value="Genomic_DNA"/>
</dbReference>
<dbReference type="PANTHER" id="PTHR30532:SF29">
    <property type="entry name" value="FE(3+) DICITRATE-BINDING PERIPLASMIC PROTEIN"/>
    <property type="match status" value="1"/>
</dbReference>
<accession>A0ABW2FLW1</accession>
<evidence type="ECO:0000256" key="3">
    <source>
        <dbReference type="ARBA" id="ARBA00022448"/>
    </source>
</evidence>
<protein>
    <submittedName>
        <fullName evidence="7">ABC transporter substrate-binding protein</fullName>
    </submittedName>
</protein>
<evidence type="ECO:0000256" key="4">
    <source>
        <dbReference type="ARBA" id="ARBA00022729"/>
    </source>
</evidence>
<dbReference type="InterPro" id="IPR051313">
    <property type="entry name" value="Bact_iron-sidero_bind"/>
</dbReference>
<evidence type="ECO:0000256" key="1">
    <source>
        <dbReference type="ARBA" id="ARBA00004196"/>
    </source>
</evidence>
<gene>
    <name evidence="7" type="ORF">ACFQMJ_31365</name>
</gene>
<dbReference type="PANTHER" id="PTHR30532">
    <property type="entry name" value="IRON III DICITRATE-BINDING PERIPLASMIC PROTEIN"/>
    <property type="match status" value="1"/>
</dbReference>
<organism evidence="7 8">
    <name type="scientific">Cohnella cellulosilytica</name>
    <dbReference type="NCBI Taxonomy" id="986710"/>
    <lineage>
        <taxon>Bacteria</taxon>
        <taxon>Bacillati</taxon>
        <taxon>Bacillota</taxon>
        <taxon>Bacilli</taxon>
        <taxon>Bacillales</taxon>
        <taxon>Paenibacillaceae</taxon>
        <taxon>Cohnella</taxon>
    </lineage>
</organism>
<keyword evidence="4 5" id="KW-0732">Signal</keyword>
<dbReference type="InterPro" id="IPR002491">
    <property type="entry name" value="ABC_transptr_periplasmic_BD"/>
</dbReference>
<feature type="domain" description="Fe/B12 periplasmic-binding" evidence="6">
    <location>
        <begin position="60"/>
        <end position="324"/>
    </location>
</feature>
<feature type="signal peptide" evidence="5">
    <location>
        <begin position="1"/>
        <end position="23"/>
    </location>
</feature>
<evidence type="ECO:0000256" key="2">
    <source>
        <dbReference type="ARBA" id="ARBA00008814"/>
    </source>
</evidence>
<dbReference type="PROSITE" id="PS50983">
    <property type="entry name" value="FE_B12_PBP"/>
    <property type="match status" value="1"/>
</dbReference>
<comment type="caution">
    <text evidence="7">The sequence shown here is derived from an EMBL/GenBank/DDBJ whole genome shotgun (WGS) entry which is preliminary data.</text>
</comment>
<reference evidence="8" key="1">
    <citation type="journal article" date="2019" name="Int. J. Syst. Evol. Microbiol.">
        <title>The Global Catalogue of Microorganisms (GCM) 10K type strain sequencing project: providing services to taxonomists for standard genome sequencing and annotation.</title>
        <authorList>
            <consortium name="The Broad Institute Genomics Platform"/>
            <consortium name="The Broad Institute Genome Sequencing Center for Infectious Disease"/>
            <person name="Wu L."/>
            <person name="Ma J."/>
        </authorList>
    </citation>
    <scope>NUCLEOTIDE SEQUENCE [LARGE SCALE GENOMIC DNA]</scope>
    <source>
        <strain evidence="8">KCTC 12907</strain>
    </source>
</reference>
<name>A0ABW2FLW1_9BACL</name>
<dbReference type="Gene3D" id="3.40.50.1980">
    <property type="entry name" value="Nitrogenase molybdenum iron protein domain"/>
    <property type="match status" value="2"/>
</dbReference>
<keyword evidence="8" id="KW-1185">Reference proteome</keyword>
<evidence type="ECO:0000256" key="5">
    <source>
        <dbReference type="SAM" id="SignalP"/>
    </source>
</evidence>
<dbReference type="PROSITE" id="PS51257">
    <property type="entry name" value="PROKAR_LIPOPROTEIN"/>
    <property type="match status" value="1"/>
</dbReference>